<dbReference type="SMART" id="SM00451">
    <property type="entry name" value="ZnF_U1"/>
    <property type="match status" value="1"/>
</dbReference>
<feature type="compositionally biased region" description="Basic residues" evidence="5">
    <location>
        <begin position="178"/>
        <end position="190"/>
    </location>
</feature>
<accession>A0A507EEC3</accession>
<sequence>MADSSRGGGVYDSSAGDTNFRRKWDREEYTQRAKDREKNAALAEKNDSRRRRGLAPEKDKDEEYVEQELLQAREEAIDLTSNLNKTVIVQSSSVASKQPGFYCKACDCTVKDSVNYLDHINGWKHQKNLGMSMKVERSSVDQVRARLEALKRKSDVPELDFDARVEKAQAEEEEEKRARKREKKEKKRKLKEQPVDDSLVTEDLDIASMMGFG</sequence>
<dbReference type="GO" id="GO:0046540">
    <property type="term" value="C:U4/U6 x U5 tri-snRNP complex"/>
    <property type="evidence" value="ECO:0007669"/>
    <property type="project" value="TreeGrafter"/>
</dbReference>
<evidence type="ECO:0000313" key="7">
    <source>
        <dbReference type="EMBL" id="TPX61520.1"/>
    </source>
</evidence>
<evidence type="ECO:0000313" key="8">
    <source>
        <dbReference type="Proteomes" id="UP000318582"/>
    </source>
</evidence>
<dbReference type="Pfam" id="PF12171">
    <property type="entry name" value="zf-C2H2_jaz"/>
    <property type="match status" value="1"/>
</dbReference>
<organism evidence="7 8">
    <name type="scientific">Powellomyces hirtus</name>
    <dbReference type="NCBI Taxonomy" id="109895"/>
    <lineage>
        <taxon>Eukaryota</taxon>
        <taxon>Fungi</taxon>
        <taxon>Fungi incertae sedis</taxon>
        <taxon>Chytridiomycota</taxon>
        <taxon>Chytridiomycota incertae sedis</taxon>
        <taxon>Chytridiomycetes</taxon>
        <taxon>Spizellomycetales</taxon>
        <taxon>Powellomycetaceae</taxon>
        <taxon>Powellomyces</taxon>
    </lineage>
</organism>
<evidence type="ECO:0000259" key="6">
    <source>
        <dbReference type="SMART" id="SM00451"/>
    </source>
</evidence>
<feature type="compositionally biased region" description="Basic and acidic residues" evidence="5">
    <location>
        <begin position="19"/>
        <end position="47"/>
    </location>
</feature>
<dbReference type="GO" id="GO:0000398">
    <property type="term" value="P:mRNA splicing, via spliceosome"/>
    <property type="evidence" value="ECO:0007669"/>
    <property type="project" value="InterPro"/>
</dbReference>
<feature type="domain" description="U1-type" evidence="6">
    <location>
        <begin position="98"/>
        <end position="132"/>
    </location>
</feature>
<feature type="region of interest" description="Disordered" evidence="5">
    <location>
        <begin position="167"/>
        <end position="195"/>
    </location>
</feature>
<dbReference type="Proteomes" id="UP000318582">
    <property type="component" value="Unassembled WGS sequence"/>
</dbReference>
<feature type="compositionally biased region" description="Gly residues" evidence="5">
    <location>
        <begin position="1"/>
        <end position="10"/>
    </location>
</feature>
<dbReference type="GO" id="GO:0003676">
    <property type="term" value="F:nucleic acid binding"/>
    <property type="evidence" value="ECO:0007669"/>
    <property type="project" value="InterPro"/>
</dbReference>
<comment type="caution">
    <text evidence="7">The sequence shown here is derived from an EMBL/GenBank/DDBJ whole genome shotgun (WGS) entry which is preliminary data.</text>
</comment>
<evidence type="ECO:0000256" key="2">
    <source>
        <dbReference type="ARBA" id="ARBA00022771"/>
    </source>
</evidence>
<keyword evidence="1" id="KW-0479">Metal-binding</keyword>
<gene>
    <name evidence="7" type="ORF">PhCBS80983_g01037</name>
</gene>
<keyword evidence="4" id="KW-0539">Nucleus</keyword>
<feature type="region of interest" description="Disordered" evidence="5">
    <location>
        <begin position="1"/>
        <end position="63"/>
    </location>
</feature>
<dbReference type="PANTHER" id="PTHR45986">
    <property type="entry name" value="ZINC FINGER MATRIN-TYPE PROTEIN 2"/>
    <property type="match status" value="1"/>
</dbReference>
<evidence type="ECO:0000256" key="4">
    <source>
        <dbReference type="ARBA" id="ARBA00023242"/>
    </source>
</evidence>
<reference evidence="7 8" key="1">
    <citation type="journal article" date="2019" name="Sci. Rep.">
        <title>Comparative genomics of chytrid fungi reveal insights into the obligate biotrophic and pathogenic lifestyle of Synchytrium endobioticum.</title>
        <authorList>
            <person name="van de Vossenberg B.T.L.H."/>
            <person name="Warris S."/>
            <person name="Nguyen H.D.T."/>
            <person name="van Gent-Pelzer M.P.E."/>
            <person name="Joly D.L."/>
            <person name="van de Geest H.C."/>
            <person name="Bonants P.J.M."/>
            <person name="Smith D.S."/>
            <person name="Levesque C.A."/>
            <person name="van der Lee T.A.J."/>
        </authorList>
    </citation>
    <scope>NUCLEOTIDE SEQUENCE [LARGE SCALE GENOMIC DNA]</scope>
    <source>
        <strain evidence="7 8">CBS 809.83</strain>
    </source>
</reference>
<dbReference type="FunFam" id="3.30.160.60:FF:002461">
    <property type="entry name" value="Zinc finger matrin-type protein 2"/>
    <property type="match status" value="1"/>
</dbReference>
<evidence type="ECO:0000256" key="1">
    <source>
        <dbReference type="ARBA" id="ARBA00022723"/>
    </source>
</evidence>
<proteinExistence type="predicted"/>
<dbReference type="InterPro" id="IPR003604">
    <property type="entry name" value="Matrin/U1-like-C_Znf_C2H2"/>
</dbReference>
<dbReference type="STRING" id="109895.A0A507EEC3"/>
<dbReference type="AlphaFoldDB" id="A0A507EEC3"/>
<dbReference type="GO" id="GO:0005681">
    <property type="term" value="C:spliceosomal complex"/>
    <property type="evidence" value="ECO:0007669"/>
    <property type="project" value="InterPro"/>
</dbReference>
<dbReference type="InterPro" id="IPR036236">
    <property type="entry name" value="Znf_C2H2_sf"/>
</dbReference>
<dbReference type="InterPro" id="IPR040107">
    <property type="entry name" value="Snu23"/>
</dbReference>
<dbReference type="GO" id="GO:0008270">
    <property type="term" value="F:zinc ion binding"/>
    <property type="evidence" value="ECO:0007669"/>
    <property type="project" value="UniProtKB-KW"/>
</dbReference>
<keyword evidence="8" id="KW-1185">Reference proteome</keyword>
<keyword evidence="3" id="KW-0862">Zinc</keyword>
<dbReference type="InterPro" id="IPR022755">
    <property type="entry name" value="Znf_C2H2_jaz"/>
</dbReference>
<protein>
    <recommendedName>
        <fullName evidence="6">U1-type domain-containing protein</fullName>
    </recommendedName>
</protein>
<evidence type="ECO:0000256" key="3">
    <source>
        <dbReference type="ARBA" id="ARBA00022833"/>
    </source>
</evidence>
<name>A0A507EEC3_9FUNG</name>
<dbReference type="SUPFAM" id="SSF57667">
    <property type="entry name" value="beta-beta-alpha zinc fingers"/>
    <property type="match status" value="1"/>
</dbReference>
<dbReference type="PANTHER" id="PTHR45986:SF1">
    <property type="entry name" value="ZINC FINGER MATRIN-TYPE PROTEIN 2"/>
    <property type="match status" value="1"/>
</dbReference>
<keyword evidence="2" id="KW-0863">Zinc-finger</keyword>
<evidence type="ECO:0000256" key="5">
    <source>
        <dbReference type="SAM" id="MobiDB-lite"/>
    </source>
</evidence>
<dbReference type="EMBL" id="QEAQ01000007">
    <property type="protein sequence ID" value="TPX61520.1"/>
    <property type="molecule type" value="Genomic_DNA"/>
</dbReference>
<dbReference type="Gene3D" id="3.30.160.60">
    <property type="entry name" value="Classic Zinc Finger"/>
    <property type="match status" value="1"/>
</dbReference>